<evidence type="ECO:0000313" key="1">
    <source>
        <dbReference type="EMBL" id="SFA78231.1"/>
    </source>
</evidence>
<protein>
    <submittedName>
        <fullName evidence="2">Uncharacterized protein</fullName>
    </submittedName>
</protein>
<dbReference type="AlphaFoldDB" id="A0A1I3YEI8"/>
<keyword evidence="3" id="KW-1185">Reference proteome</keyword>
<dbReference type="EMBL" id="FOKJ01000003">
    <property type="protein sequence ID" value="SFA78231.1"/>
    <property type="molecule type" value="Genomic_DNA"/>
</dbReference>
<evidence type="ECO:0000313" key="4">
    <source>
        <dbReference type="Proteomes" id="UP000199579"/>
    </source>
</evidence>
<organism evidence="2 4">
    <name type="scientific">Azotobacter beijerinckii</name>
    <dbReference type="NCBI Taxonomy" id="170623"/>
    <lineage>
        <taxon>Bacteria</taxon>
        <taxon>Pseudomonadati</taxon>
        <taxon>Pseudomonadota</taxon>
        <taxon>Gammaproteobacteria</taxon>
        <taxon>Pseudomonadales</taxon>
        <taxon>Pseudomonadaceae</taxon>
        <taxon>Azotobacter</taxon>
    </lineage>
</organism>
<evidence type="ECO:0000313" key="2">
    <source>
        <dbReference type="EMBL" id="SFK29789.1"/>
    </source>
</evidence>
<sequence length="231" mass="26186">MQMEVTVSFISGVNEPKDMLLKLIREGNRIIFEEDPAELSDHFFNFSVTAHSLRDWCLKSQNIQSQKKQANEAWDKHSYLVVAKDIANSVKHFGIDRYTPSLAGSEESSTDFVEFLHGEDIPAKMERAHSEEEFRRSVSQPRPSVLITFSDGSSIDLTDYAFKVINYWVGYFDENNIPRDCAMMQNTSMQTAKSGIKSHKTKEAACKYITSRSTSLASLTRLAKATLLLAR</sequence>
<accession>A0A1I3YEI8</accession>
<reference evidence="2 4" key="2">
    <citation type="submission" date="2016-10" db="EMBL/GenBank/DDBJ databases">
        <authorList>
            <person name="de Groot N.N."/>
        </authorList>
    </citation>
    <scope>NUCLEOTIDE SEQUENCE [LARGE SCALE GENOMIC DNA]</scope>
    <source>
        <strain evidence="2 4">DSM 381</strain>
    </source>
</reference>
<dbReference type="EMBL" id="FOSX01000001">
    <property type="protein sequence ID" value="SFK29789.1"/>
    <property type="molecule type" value="Genomic_DNA"/>
</dbReference>
<name>A0A1I3YEI8_9GAMM</name>
<gene>
    <name evidence="1" type="ORF">SAMN04244571_00320</name>
    <name evidence="2" type="ORF">SAMN04244574_00072</name>
</gene>
<reference evidence="1 3" key="1">
    <citation type="submission" date="2016-10" db="EMBL/GenBank/DDBJ databases">
        <authorList>
            <person name="Varghese N."/>
            <person name="Submissions S."/>
        </authorList>
    </citation>
    <scope>NUCLEOTIDE SEQUENCE [LARGE SCALE GENOMIC DNA]</scope>
    <source>
        <strain evidence="1 3">DSM 282</strain>
    </source>
</reference>
<dbReference type="Proteomes" id="UP000199579">
    <property type="component" value="Unassembled WGS sequence"/>
</dbReference>
<dbReference type="Proteomes" id="UP000198861">
    <property type="component" value="Unassembled WGS sequence"/>
</dbReference>
<proteinExistence type="predicted"/>
<evidence type="ECO:0000313" key="3">
    <source>
        <dbReference type="Proteomes" id="UP000198861"/>
    </source>
</evidence>